<dbReference type="InterPro" id="IPR003280">
    <property type="entry name" value="2pore_dom_K_chnl"/>
</dbReference>
<evidence type="ECO:0000256" key="2">
    <source>
        <dbReference type="ARBA" id="ARBA00022448"/>
    </source>
</evidence>
<sequence>MNSGNQRLDRWRRRTEFPMLGAALLFLAAYAWPILDPELARPWQTACWALTWLTWAAFVADYSVRLALARDRWSFVRTNLVDLAIVVLPVLRPLRLIQLLSIVTVLNRRLTVSLRQHVTMFAVVASGLVLFCASLAVLDAERGAPGATITTFEEALWWAAVTVTTVGYGDFYPVTSAGRLIAVGLFLAGIALLGVVTGTLASWFVEKVDATKEETTATRAEVEILMAEVRALRSELSGTPAANGDNVPAPADDRSG</sequence>
<accession>A0A7W7RGJ0</accession>
<evidence type="ECO:0000256" key="7">
    <source>
        <dbReference type="ARBA" id="ARBA00023303"/>
    </source>
</evidence>
<keyword evidence="7 11" id="KW-0407">Ion channel</keyword>
<evidence type="ECO:0000313" key="12">
    <source>
        <dbReference type="Proteomes" id="UP000523007"/>
    </source>
</evidence>
<feature type="transmembrane region" description="Helical" evidence="9">
    <location>
        <begin position="47"/>
        <end position="68"/>
    </location>
</feature>
<evidence type="ECO:0000256" key="3">
    <source>
        <dbReference type="ARBA" id="ARBA00022692"/>
    </source>
</evidence>
<keyword evidence="6 9" id="KW-0472">Membrane</keyword>
<dbReference type="InterPro" id="IPR013099">
    <property type="entry name" value="K_chnl_dom"/>
</dbReference>
<evidence type="ECO:0000256" key="5">
    <source>
        <dbReference type="ARBA" id="ARBA00023065"/>
    </source>
</evidence>
<evidence type="ECO:0000256" key="1">
    <source>
        <dbReference type="ARBA" id="ARBA00004141"/>
    </source>
</evidence>
<dbReference type="Gene3D" id="1.10.287.70">
    <property type="match status" value="1"/>
</dbReference>
<dbReference type="InterPro" id="IPR028325">
    <property type="entry name" value="VG_K_chnl"/>
</dbReference>
<comment type="subcellular location">
    <subcellularLocation>
        <location evidence="1">Membrane</location>
        <topology evidence="1">Multi-pass membrane protein</topology>
    </subcellularLocation>
</comment>
<dbReference type="GO" id="GO:0008076">
    <property type="term" value="C:voltage-gated potassium channel complex"/>
    <property type="evidence" value="ECO:0007669"/>
    <property type="project" value="InterPro"/>
</dbReference>
<evidence type="ECO:0000256" key="4">
    <source>
        <dbReference type="ARBA" id="ARBA00022989"/>
    </source>
</evidence>
<dbReference type="SUPFAM" id="SSF81324">
    <property type="entry name" value="Voltage-gated potassium channels"/>
    <property type="match status" value="1"/>
</dbReference>
<keyword evidence="2" id="KW-0813">Transport</keyword>
<protein>
    <submittedName>
        <fullName evidence="11">Voltage-gated potassium channel</fullName>
    </submittedName>
</protein>
<proteinExistence type="predicted"/>
<dbReference type="Proteomes" id="UP000523007">
    <property type="component" value="Unassembled WGS sequence"/>
</dbReference>
<feature type="transmembrane region" description="Helical" evidence="9">
    <location>
        <begin position="118"/>
        <end position="138"/>
    </location>
</feature>
<feature type="transmembrane region" description="Helical" evidence="9">
    <location>
        <begin position="150"/>
        <end position="168"/>
    </location>
</feature>
<keyword evidence="4 9" id="KW-1133">Transmembrane helix</keyword>
<dbReference type="Gene3D" id="1.20.5.110">
    <property type="match status" value="1"/>
</dbReference>
<evidence type="ECO:0000256" key="6">
    <source>
        <dbReference type="ARBA" id="ARBA00023136"/>
    </source>
</evidence>
<evidence type="ECO:0000256" key="9">
    <source>
        <dbReference type="SAM" id="Phobius"/>
    </source>
</evidence>
<keyword evidence="3 9" id="KW-0812">Transmembrane</keyword>
<dbReference type="PANTHER" id="PTHR11537">
    <property type="entry name" value="VOLTAGE-GATED POTASSIUM CHANNEL"/>
    <property type="match status" value="1"/>
</dbReference>
<comment type="caution">
    <text evidence="11">The sequence shown here is derived from an EMBL/GenBank/DDBJ whole genome shotgun (WGS) entry which is preliminary data.</text>
</comment>
<dbReference type="GO" id="GO:0001508">
    <property type="term" value="P:action potential"/>
    <property type="evidence" value="ECO:0007669"/>
    <property type="project" value="TreeGrafter"/>
</dbReference>
<evidence type="ECO:0000259" key="10">
    <source>
        <dbReference type="Pfam" id="PF07885"/>
    </source>
</evidence>
<feature type="domain" description="Potassium channel" evidence="10">
    <location>
        <begin position="128"/>
        <end position="205"/>
    </location>
</feature>
<keyword evidence="5" id="KW-0406">Ion transport</keyword>
<keyword evidence="12" id="KW-1185">Reference proteome</keyword>
<reference evidence="11 12" key="1">
    <citation type="submission" date="2020-08" db="EMBL/GenBank/DDBJ databases">
        <title>Sequencing the genomes of 1000 actinobacteria strains.</title>
        <authorList>
            <person name="Klenk H.-P."/>
        </authorList>
    </citation>
    <scope>NUCLEOTIDE SEQUENCE [LARGE SCALE GENOMIC DNA]</scope>
    <source>
        <strain evidence="11 12">DSM 102030</strain>
    </source>
</reference>
<evidence type="ECO:0000313" key="11">
    <source>
        <dbReference type="EMBL" id="MBB4931596.1"/>
    </source>
</evidence>
<dbReference type="EMBL" id="JACHJT010000001">
    <property type="protein sequence ID" value="MBB4931596.1"/>
    <property type="molecule type" value="Genomic_DNA"/>
</dbReference>
<organism evidence="11 12">
    <name type="scientific">Lipingzhangella halophila</name>
    <dbReference type="NCBI Taxonomy" id="1783352"/>
    <lineage>
        <taxon>Bacteria</taxon>
        <taxon>Bacillati</taxon>
        <taxon>Actinomycetota</taxon>
        <taxon>Actinomycetes</taxon>
        <taxon>Streptosporangiales</taxon>
        <taxon>Nocardiopsidaceae</taxon>
        <taxon>Lipingzhangella</taxon>
    </lineage>
</organism>
<dbReference type="GO" id="GO:0005249">
    <property type="term" value="F:voltage-gated potassium channel activity"/>
    <property type="evidence" value="ECO:0007669"/>
    <property type="project" value="InterPro"/>
</dbReference>
<dbReference type="Pfam" id="PF07885">
    <property type="entry name" value="Ion_trans_2"/>
    <property type="match status" value="1"/>
</dbReference>
<dbReference type="RefSeq" id="WP_312885221.1">
    <property type="nucleotide sequence ID" value="NZ_JACHJT010000001.1"/>
</dbReference>
<evidence type="ECO:0000256" key="8">
    <source>
        <dbReference type="SAM" id="MobiDB-lite"/>
    </source>
</evidence>
<gene>
    <name evidence="11" type="ORF">F4561_002416</name>
</gene>
<dbReference type="PRINTS" id="PR01333">
    <property type="entry name" value="2POREKCHANEL"/>
</dbReference>
<dbReference type="PRINTS" id="PR00169">
    <property type="entry name" value="KCHANNEL"/>
</dbReference>
<feature type="transmembrane region" description="Helical" evidence="9">
    <location>
        <begin position="180"/>
        <end position="205"/>
    </location>
</feature>
<name>A0A7W7RGJ0_9ACTN</name>
<feature type="region of interest" description="Disordered" evidence="8">
    <location>
        <begin position="237"/>
        <end position="256"/>
    </location>
</feature>
<dbReference type="PANTHER" id="PTHR11537:SF254">
    <property type="entry name" value="POTASSIUM VOLTAGE-GATED CHANNEL PROTEIN SHAB"/>
    <property type="match status" value="1"/>
</dbReference>
<dbReference type="AlphaFoldDB" id="A0A7W7RGJ0"/>